<dbReference type="InterPro" id="IPR057326">
    <property type="entry name" value="KR_dom"/>
</dbReference>
<dbReference type="Proteomes" id="UP001139353">
    <property type="component" value="Unassembled WGS sequence"/>
</dbReference>
<organism evidence="5 6">
    <name type="scientific">Scleromatobacter humisilvae</name>
    <dbReference type="NCBI Taxonomy" id="2897159"/>
    <lineage>
        <taxon>Bacteria</taxon>
        <taxon>Pseudomonadati</taxon>
        <taxon>Pseudomonadota</taxon>
        <taxon>Betaproteobacteria</taxon>
        <taxon>Burkholderiales</taxon>
        <taxon>Sphaerotilaceae</taxon>
        <taxon>Scleromatobacter</taxon>
    </lineage>
</organism>
<protein>
    <submittedName>
        <fullName evidence="5">SDR family NAD(P)-dependent oxidoreductase</fullName>
    </submittedName>
</protein>
<dbReference type="GO" id="GO:0016491">
    <property type="term" value="F:oxidoreductase activity"/>
    <property type="evidence" value="ECO:0007669"/>
    <property type="project" value="UniProtKB-KW"/>
</dbReference>
<dbReference type="InterPro" id="IPR051687">
    <property type="entry name" value="Peroxisomal_Beta-Oxidation"/>
</dbReference>
<dbReference type="PRINTS" id="PR00080">
    <property type="entry name" value="SDRFAMILY"/>
</dbReference>
<dbReference type="InterPro" id="IPR002347">
    <property type="entry name" value="SDR_fam"/>
</dbReference>
<dbReference type="SMART" id="SM00822">
    <property type="entry name" value="PKS_KR"/>
    <property type="match status" value="1"/>
</dbReference>
<comment type="similarity">
    <text evidence="1 3">Belongs to the short-chain dehydrogenases/reductases (SDR) family.</text>
</comment>
<dbReference type="PANTHER" id="PTHR45024">
    <property type="entry name" value="DEHYDROGENASES, SHORT CHAIN"/>
    <property type="match status" value="1"/>
</dbReference>
<keyword evidence="2" id="KW-0560">Oxidoreductase</keyword>
<evidence type="ECO:0000259" key="4">
    <source>
        <dbReference type="SMART" id="SM00822"/>
    </source>
</evidence>
<dbReference type="RefSeq" id="WP_275681685.1">
    <property type="nucleotide sequence ID" value="NZ_JAJLJH010000001.1"/>
</dbReference>
<dbReference type="SUPFAM" id="SSF51735">
    <property type="entry name" value="NAD(P)-binding Rossmann-fold domains"/>
    <property type="match status" value="1"/>
</dbReference>
<evidence type="ECO:0000256" key="2">
    <source>
        <dbReference type="ARBA" id="ARBA00023002"/>
    </source>
</evidence>
<comment type="caution">
    <text evidence="5">The sequence shown here is derived from an EMBL/GenBank/DDBJ whole genome shotgun (WGS) entry which is preliminary data.</text>
</comment>
<reference evidence="5" key="1">
    <citation type="submission" date="2021-11" db="EMBL/GenBank/DDBJ databases">
        <title>BS-T2-15 a new species belonging to the Comamonadaceae family isolated from the soil of a French oak forest.</title>
        <authorList>
            <person name="Mieszkin S."/>
            <person name="Alain K."/>
        </authorList>
    </citation>
    <scope>NUCLEOTIDE SEQUENCE</scope>
    <source>
        <strain evidence="5">BS-T2-15</strain>
    </source>
</reference>
<dbReference type="Gene3D" id="3.40.50.720">
    <property type="entry name" value="NAD(P)-binding Rossmann-like Domain"/>
    <property type="match status" value="1"/>
</dbReference>
<feature type="domain" description="Ketoreductase" evidence="4">
    <location>
        <begin position="7"/>
        <end position="201"/>
    </location>
</feature>
<dbReference type="InterPro" id="IPR036291">
    <property type="entry name" value="NAD(P)-bd_dom_sf"/>
</dbReference>
<evidence type="ECO:0000256" key="1">
    <source>
        <dbReference type="ARBA" id="ARBA00006484"/>
    </source>
</evidence>
<name>A0A9X1YIX8_9BURK</name>
<evidence type="ECO:0000313" key="6">
    <source>
        <dbReference type="Proteomes" id="UP001139353"/>
    </source>
</evidence>
<accession>A0A9X1YIX8</accession>
<evidence type="ECO:0000256" key="3">
    <source>
        <dbReference type="RuleBase" id="RU000363"/>
    </source>
</evidence>
<dbReference type="EMBL" id="JAJLJH010000001">
    <property type="protein sequence ID" value="MCK9685690.1"/>
    <property type="molecule type" value="Genomic_DNA"/>
</dbReference>
<gene>
    <name evidence="5" type="ORF">LPC04_08205</name>
</gene>
<dbReference type="PRINTS" id="PR00081">
    <property type="entry name" value="GDHRDH"/>
</dbReference>
<dbReference type="InterPro" id="IPR020904">
    <property type="entry name" value="Sc_DH/Rdtase_CS"/>
</dbReference>
<evidence type="ECO:0000313" key="5">
    <source>
        <dbReference type="EMBL" id="MCK9685690.1"/>
    </source>
</evidence>
<dbReference type="PROSITE" id="PS00061">
    <property type="entry name" value="ADH_SHORT"/>
    <property type="match status" value="1"/>
</dbReference>
<keyword evidence="6" id="KW-1185">Reference proteome</keyword>
<proteinExistence type="inferred from homology"/>
<dbReference type="Pfam" id="PF00106">
    <property type="entry name" value="adh_short"/>
    <property type="match status" value="1"/>
</dbReference>
<sequence length="293" mass="30365">MGLLDGKVAVITGAGAGLGRAYAMLLAQEGAAIVVNDFAGVGADGMTPAQRVVAEIRSAGGRAVASHWDVGTVAGGEAILKDALDAFGEVHILVNNAGILRDKSLVKMEEGDFDIVVRVHLKGTYCVTKPVFAHMKDSGRGGVIVNTTSTSGLRGNFGQTNYGSAKAGIWGFSNSLAIEGQKYGVRVWTIAPAAASQLTDATTSEEYKRTFTPERVAPVVLYMVSALSGAATGKTLLAGGGYVSEIRMEMGSGFTPPESFTAEDLAAAIEAGKVLMPERDLKYVNAYGPTAKA</sequence>
<dbReference type="PANTHER" id="PTHR45024:SF2">
    <property type="entry name" value="SCP2 DOMAIN-CONTAINING PROTEIN"/>
    <property type="match status" value="1"/>
</dbReference>
<dbReference type="AlphaFoldDB" id="A0A9X1YIX8"/>